<dbReference type="InterPro" id="IPR036249">
    <property type="entry name" value="Thioredoxin-like_sf"/>
</dbReference>
<evidence type="ECO:0000313" key="5">
    <source>
        <dbReference type="EMBL" id="EKG16066.1"/>
    </source>
</evidence>
<dbReference type="PANTHER" id="PTHR32419">
    <property type="entry name" value="GLUTATHIONYL-HYDROQUINONE REDUCTASE"/>
    <property type="match status" value="1"/>
</dbReference>
<dbReference type="Proteomes" id="UP000007129">
    <property type="component" value="Unassembled WGS sequence"/>
</dbReference>
<gene>
    <name evidence="5" type="ORF">MPH_06760</name>
</gene>
<dbReference type="AlphaFoldDB" id="K2R1I7"/>
<accession>K2R1I7</accession>
<dbReference type="CDD" id="cd03190">
    <property type="entry name" value="GST_C_Omega_like"/>
    <property type="match status" value="1"/>
</dbReference>
<feature type="binding site" evidence="2">
    <location>
        <begin position="115"/>
        <end position="118"/>
    </location>
    <ligand>
        <name>glutathione</name>
        <dbReference type="ChEBI" id="CHEBI:57925"/>
    </ligand>
</feature>
<dbReference type="Gene3D" id="3.40.30.10">
    <property type="entry name" value="Glutaredoxin"/>
    <property type="match status" value="1"/>
</dbReference>
<evidence type="ECO:0000256" key="2">
    <source>
        <dbReference type="PIRSR" id="PIRSR015753-2"/>
    </source>
</evidence>
<dbReference type="HOGENOM" id="CLU_037263_0_1_1"/>
<dbReference type="InterPro" id="IPR040079">
    <property type="entry name" value="Glutathione_S-Trfase"/>
</dbReference>
<dbReference type="OrthoDB" id="2309723at2759"/>
<dbReference type="GO" id="GO:0005737">
    <property type="term" value="C:cytoplasm"/>
    <property type="evidence" value="ECO:0007669"/>
    <property type="project" value="TreeGrafter"/>
</dbReference>
<dbReference type="eggNOG" id="KOG2903">
    <property type="taxonomic scope" value="Eukaryota"/>
</dbReference>
<dbReference type="PIRSF" id="PIRSF015753">
    <property type="entry name" value="GST"/>
    <property type="match status" value="1"/>
</dbReference>
<feature type="active site" description="Proton donor/acceptor" evidence="1">
    <location>
        <position position="188"/>
    </location>
</feature>
<evidence type="ECO:0000259" key="4">
    <source>
        <dbReference type="PROSITE" id="PS50405"/>
    </source>
</evidence>
<keyword evidence="5" id="KW-0808">Transferase</keyword>
<dbReference type="Gene3D" id="1.20.1050.10">
    <property type="match status" value="1"/>
</dbReference>
<feature type="binding site" evidence="2">
    <location>
        <position position="81"/>
    </location>
    <ligand>
        <name>glutathione</name>
        <dbReference type="ChEBI" id="CHEBI:57925"/>
    </ligand>
</feature>
<dbReference type="InterPro" id="IPR016639">
    <property type="entry name" value="GST_Omega/GSH"/>
</dbReference>
<dbReference type="InParanoid" id="K2R1I7"/>
<proteinExistence type="predicted"/>
<dbReference type="SUPFAM" id="SSF52833">
    <property type="entry name" value="Thioredoxin-like"/>
    <property type="match status" value="1"/>
</dbReference>
<dbReference type="PROSITE" id="PS50405">
    <property type="entry name" value="GST_CTER"/>
    <property type="match status" value="1"/>
</dbReference>
<evidence type="ECO:0000256" key="3">
    <source>
        <dbReference type="PIRSR" id="PIRSR015753-3"/>
    </source>
</evidence>
<feature type="domain" description="GST C-terminal" evidence="4">
    <location>
        <begin position="165"/>
        <end position="299"/>
    </location>
</feature>
<dbReference type="STRING" id="1126212.K2R1I7"/>
<feature type="active site" description="Nucleophile" evidence="1">
    <location>
        <position position="46"/>
    </location>
</feature>
<evidence type="ECO:0000256" key="1">
    <source>
        <dbReference type="PIRSR" id="PIRSR015753-1"/>
    </source>
</evidence>
<dbReference type="PANTHER" id="PTHR32419:SF25">
    <property type="entry name" value="GLUTATHIONE S-TRANSFERASE (EUROFUNG)"/>
    <property type="match status" value="1"/>
</dbReference>
<evidence type="ECO:0000313" key="6">
    <source>
        <dbReference type="Proteomes" id="UP000007129"/>
    </source>
</evidence>
<dbReference type="SFLD" id="SFLDS00019">
    <property type="entry name" value="Glutathione_Transferase_(cytos"/>
    <property type="match status" value="1"/>
</dbReference>
<sequence>MTKDGPRQADEDGTFRRQVSKFRSTVPSERFPAEAGRYVLYVNYGCPWAHRTLIVRALKGLEDIIQLVEVDDMDPAAGKGWFFSGQNGGPDRDPVTGSKYLRELYLKADPQYEGRVTVPTLWDKKQSTIVNNESSEIIRMFYSAFDHLLPEAQRESSKGAAGLFPEHLRAQIEEMNPWVYDTVNNGVYKCGFATAQQAYDASIYPLFASLDRLEEHLADPKHQPYLFGEHITEADVRLYPTIARFDTAYFTLFKCNLRMIRHGYPRIDRWLRTLYWDESEKTRGGAFKNTSKIEKWRAGYSKAAGNGVVPAGPDPLILPL</sequence>
<feature type="binding site" evidence="2">
    <location>
        <begin position="133"/>
        <end position="134"/>
    </location>
    <ligand>
        <name>glutathione</name>
        <dbReference type="ChEBI" id="CHEBI:57925"/>
    </ligand>
</feature>
<feature type="site" description="Lowers pKa of active site Cys" evidence="3">
    <location>
        <position position="300"/>
    </location>
</feature>
<dbReference type="Pfam" id="PF13409">
    <property type="entry name" value="GST_N_2"/>
    <property type="match status" value="1"/>
</dbReference>
<dbReference type="VEuPathDB" id="FungiDB:MPH_06760"/>
<dbReference type="GO" id="GO:0004364">
    <property type="term" value="F:glutathione transferase activity"/>
    <property type="evidence" value="ECO:0007669"/>
    <property type="project" value="InterPro"/>
</dbReference>
<organism evidence="5 6">
    <name type="scientific">Macrophomina phaseolina (strain MS6)</name>
    <name type="common">Charcoal rot fungus</name>
    <dbReference type="NCBI Taxonomy" id="1126212"/>
    <lineage>
        <taxon>Eukaryota</taxon>
        <taxon>Fungi</taxon>
        <taxon>Dikarya</taxon>
        <taxon>Ascomycota</taxon>
        <taxon>Pezizomycotina</taxon>
        <taxon>Dothideomycetes</taxon>
        <taxon>Dothideomycetes incertae sedis</taxon>
        <taxon>Botryosphaeriales</taxon>
        <taxon>Botryosphaeriaceae</taxon>
        <taxon>Macrophomina</taxon>
    </lineage>
</organism>
<dbReference type="SFLD" id="SFLDG01206">
    <property type="entry name" value="Xi.1"/>
    <property type="match status" value="1"/>
</dbReference>
<name>K2R1I7_MACPH</name>
<dbReference type="EMBL" id="AHHD01000286">
    <property type="protein sequence ID" value="EKG16066.1"/>
    <property type="molecule type" value="Genomic_DNA"/>
</dbReference>
<comment type="caution">
    <text evidence="5">The sequence shown here is derived from an EMBL/GenBank/DDBJ whole genome shotgun (WGS) entry which is preliminary data.</text>
</comment>
<dbReference type="InterPro" id="IPR036282">
    <property type="entry name" value="Glutathione-S-Trfase_C_sf"/>
</dbReference>
<dbReference type="InterPro" id="IPR004045">
    <property type="entry name" value="Glutathione_S-Trfase_N"/>
</dbReference>
<dbReference type="Pfam" id="PF13410">
    <property type="entry name" value="GST_C_2"/>
    <property type="match status" value="1"/>
</dbReference>
<dbReference type="SFLD" id="SFLDG01148">
    <property type="entry name" value="Xi_(cytGST)"/>
    <property type="match status" value="1"/>
</dbReference>
<protein>
    <submittedName>
        <fullName evidence="5">Glutathione S-transferase</fullName>
    </submittedName>
</protein>
<dbReference type="InterPro" id="IPR010987">
    <property type="entry name" value="Glutathione-S-Trfase_C-like"/>
</dbReference>
<dbReference type="InterPro" id="IPR047047">
    <property type="entry name" value="GST_Omega-like_C"/>
</dbReference>
<feature type="site" description="Lowers pKa of active site Cys" evidence="3">
    <location>
        <position position="249"/>
    </location>
</feature>
<reference evidence="5 6" key="1">
    <citation type="journal article" date="2012" name="BMC Genomics">
        <title>Tools to kill: Genome of one of the most destructive plant pathogenic fungi Macrophomina phaseolina.</title>
        <authorList>
            <person name="Islam M.S."/>
            <person name="Haque M.S."/>
            <person name="Islam M.M."/>
            <person name="Emdad E.M."/>
            <person name="Halim A."/>
            <person name="Hossen Q.M.M."/>
            <person name="Hossain M.Z."/>
            <person name="Ahmed B."/>
            <person name="Rahim S."/>
            <person name="Rahman M.S."/>
            <person name="Alam M.M."/>
            <person name="Hou S."/>
            <person name="Wan X."/>
            <person name="Saito J.A."/>
            <person name="Alam M."/>
        </authorList>
    </citation>
    <scope>NUCLEOTIDE SEQUENCE [LARGE SCALE GENOMIC DNA]</scope>
    <source>
        <strain evidence="5 6">MS6</strain>
    </source>
</reference>
<dbReference type="SUPFAM" id="SSF47616">
    <property type="entry name" value="GST C-terminal domain-like"/>
    <property type="match status" value="1"/>
</dbReference>